<feature type="transmembrane region" description="Helical" evidence="7">
    <location>
        <begin position="256"/>
        <end position="278"/>
    </location>
</feature>
<dbReference type="EMBL" id="CP029803">
    <property type="protein sequence ID" value="AWT60358.1"/>
    <property type="molecule type" value="Genomic_DNA"/>
</dbReference>
<dbReference type="SUPFAM" id="SSF161098">
    <property type="entry name" value="MetI-like"/>
    <property type="match status" value="1"/>
</dbReference>
<keyword evidence="4 7" id="KW-0812">Transmembrane</keyword>
<feature type="transmembrane region" description="Helical" evidence="7">
    <location>
        <begin position="122"/>
        <end position="140"/>
    </location>
</feature>
<evidence type="ECO:0000256" key="3">
    <source>
        <dbReference type="ARBA" id="ARBA00022475"/>
    </source>
</evidence>
<evidence type="ECO:0000313" key="10">
    <source>
        <dbReference type="Proteomes" id="UP000247465"/>
    </source>
</evidence>
<dbReference type="Gene3D" id="1.10.3720.10">
    <property type="entry name" value="MetI-like"/>
    <property type="match status" value="1"/>
</dbReference>
<feature type="transmembrane region" description="Helical" evidence="7">
    <location>
        <begin position="86"/>
        <end position="110"/>
    </location>
</feature>
<comment type="subcellular location">
    <subcellularLocation>
        <location evidence="1 7">Cell membrane</location>
        <topology evidence="1 7">Multi-pass membrane protein</topology>
    </subcellularLocation>
</comment>
<evidence type="ECO:0000256" key="2">
    <source>
        <dbReference type="ARBA" id="ARBA00022448"/>
    </source>
</evidence>
<reference evidence="9 10" key="1">
    <citation type="submission" date="2018-06" db="EMBL/GenBank/DDBJ databases">
        <title>Draft Genome Sequence of a Novel Marine Bacterium Related to the Verrucomicrobia.</title>
        <authorList>
            <person name="Vosseberg J."/>
            <person name="Martijn J."/>
            <person name="Ettema T.J.G."/>
        </authorList>
    </citation>
    <scope>NUCLEOTIDE SEQUENCE [LARGE SCALE GENOMIC DNA]</scope>
    <source>
        <strain evidence="9">TARA_B100001123</strain>
    </source>
</reference>
<dbReference type="PANTHER" id="PTHR43744:SF12">
    <property type="entry name" value="ABC TRANSPORTER PERMEASE PROTEIN MG189-RELATED"/>
    <property type="match status" value="1"/>
</dbReference>
<name>A0A2Z4AGV5_9BACT</name>
<accession>A0A2Z4AGV5</accession>
<dbReference type="InterPro" id="IPR000515">
    <property type="entry name" value="MetI-like"/>
</dbReference>
<evidence type="ECO:0000256" key="5">
    <source>
        <dbReference type="ARBA" id="ARBA00022989"/>
    </source>
</evidence>
<evidence type="ECO:0000259" key="8">
    <source>
        <dbReference type="PROSITE" id="PS50928"/>
    </source>
</evidence>
<comment type="similarity">
    <text evidence="7">Belongs to the binding-protein-dependent transport system permease family.</text>
</comment>
<dbReference type="GO" id="GO:0055085">
    <property type="term" value="P:transmembrane transport"/>
    <property type="evidence" value="ECO:0007669"/>
    <property type="project" value="InterPro"/>
</dbReference>
<sequence length="293" mass="33316">MKMDATAEGDLYFSGRIKIRQVLLKSGMYLLLSAIALTFLFPILWAISSSLKSLGAVYEFPPTIWVSEWRWSNYPEALRKLPFLNFMLNTVVICLSATVGQVLSCSLVGFAFARLRWRGQGFWFVVLLATMMLPGLVLLIPRYVLYDALGWINTYKPLIVPYWLGESAFFIFLFRQFFKAIPQSLEEAATLDGATTWQIYWHIFMPNAKPVIATVAVMSLIQHWKDFMNPLIYINDMDKFPISVGLDLYNSLEGSWINLLMAASLTALAPLVLLFFLAQRYFVQGLLLSGTKG</sequence>
<dbReference type="PROSITE" id="PS50928">
    <property type="entry name" value="ABC_TM1"/>
    <property type="match status" value="1"/>
</dbReference>
<dbReference type="InterPro" id="IPR035906">
    <property type="entry name" value="MetI-like_sf"/>
</dbReference>
<keyword evidence="2 7" id="KW-0813">Transport</keyword>
<feature type="domain" description="ABC transmembrane type-1" evidence="8">
    <location>
        <begin position="87"/>
        <end position="278"/>
    </location>
</feature>
<keyword evidence="6 7" id="KW-0472">Membrane</keyword>
<evidence type="ECO:0000256" key="1">
    <source>
        <dbReference type="ARBA" id="ARBA00004651"/>
    </source>
</evidence>
<evidence type="ECO:0000256" key="7">
    <source>
        <dbReference type="RuleBase" id="RU363032"/>
    </source>
</evidence>
<dbReference type="GO" id="GO:0005886">
    <property type="term" value="C:plasma membrane"/>
    <property type="evidence" value="ECO:0007669"/>
    <property type="project" value="UniProtKB-SubCell"/>
</dbReference>
<keyword evidence="3" id="KW-1003">Cell membrane</keyword>
<gene>
    <name evidence="9" type="primary">araQ</name>
    <name evidence="9" type="ORF">DF168_01566</name>
</gene>
<evidence type="ECO:0000256" key="6">
    <source>
        <dbReference type="ARBA" id="ARBA00023136"/>
    </source>
</evidence>
<dbReference type="AlphaFoldDB" id="A0A2Z4AGV5"/>
<organism evidence="9 10">
    <name type="scientific">Candidatus Moanibacter tarae</name>
    <dbReference type="NCBI Taxonomy" id="2200854"/>
    <lineage>
        <taxon>Bacteria</taxon>
        <taxon>Pseudomonadati</taxon>
        <taxon>Verrucomicrobiota</taxon>
        <taxon>Opitutia</taxon>
        <taxon>Puniceicoccales</taxon>
        <taxon>Puniceicoccales incertae sedis</taxon>
        <taxon>Candidatus Moanibacter</taxon>
    </lineage>
</organism>
<dbReference type="Proteomes" id="UP000247465">
    <property type="component" value="Chromosome"/>
</dbReference>
<dbReference type="PANTHER" id="PTHR43744">
    <property type="entry name" value="ABC TRANSPORTER PERMEASE PROTEIN MG189-RELATED-RELATED"/>
    <property type="match status" value="1"/>
</dbReference>
<feature type="transmembrane region" description="Helical" evidence="7">
    <location>
        <begin position="199"/>
        <end position="221"/>
    </location>
</feature>
<dbReference type="Pfam" id="PF00528">
    <property type="entry name" value="BPD_transp_1"/>
    <property type="match status" value="1"/>
</dbReference>
<feature type="transmembrane region" description="Helical" evidence="7">
    <location>
        <begin position="28"/>
        <end position="47"/>
    </location>
</feature>
<keyword evidence="5 7" id="KW-1133">Transmembrane helix</keyword>
<proteinExistence type="inferred from homology"/>
<protein>
    <submittedName>
        <fullName evidence="9">L-arabinose transport system permease protein AraQ</fullName>
    </submittedName>
</protein>
<evidence type="ECO:0000313" key="9">
    <source>
        <dbReference type="EMBL" id="AWT60358.1"/>
    </source>
</evidence>
<dbReference type="CDD" id="cd06261">
    <property type="entry name" value="TM_PBP2"/>
    <property type="match status" value="1"/>
</dbReference>
<feature type="transmembrane region" description="Helical" evidence="7">
    <location>
        <begin position="160"/>
        <end position="178"/>
    </location>
</feature>
<dbReference type="KEGG" id="mtar:DF168_01566"/>
<evidence type="ECO:0000256" key="4">
    <source>
        <dbReference type="ARBA" id="ARBA00022692"/>
    </source>
</evidence>